<name>A0A9E8LYF3_9BACI</name>
<evidence type="ECO:0000256" key="2">
    <source>
        <dbReference type="ARBA" id="ARBA00004613"/>
    </source>
</evidence>
<sequence length="534" mass="58791">MIPTFHGLETAKRGLNTQQTALYTTSHNIANANTEGYTRQRVNFTQTTPFPGTGMNRPQIPGQIGTGVQAGSIERVRESFLDAQYRLENNKFGYYSTLSTALSKMEDIMNEPTDSGLHSVMEQFWNSLQDLANHPENTGARQVVISRGEMVADTIRYYYNSLVRIQTDLGNEINVKVNEINSIISQIGQLNEQIASVEPHGQLPNDLYDKRDELVDQLSKMINIKVTNVVPKNYGQALPTAVGLYNIEIVQSDGSSYSPQATLLHVDQVSGRTSIDELKVVDNSGYSDALRGPVDHILIGDQTLDQFNFSGELSALIESYGYMTSSGDVEGLYPDMLEKLNHLTEAFVKEFNFLHREGFDINGVDGKDFFHIDDPHNTDSQPAAASIQVIITDPAEVAAGYVDPSATNQSKNAGNNENAKRLANIKTKDFSGYEYIKAGGTLPAGLNGSFDTYYASIIGDLGVQSQSATKDMENTQVLVDSVEYNRQSVSGVSLDEEMTNIIKFQHAYNASARMITVIDEMLDKIINGMGVVGR</sequence>
<keyword evidence="12" id="KW-1185">Reference proteome</keyword>
<evidence type="ECO:0000313" key="11">
    <source>
        <dbReference type="EMBL" id="WAA12027.1"/>
    </source>
</evidence>
<evidence type="ECO:0000259" key="9">
    <source>
        <dbReference type="Pfam" id="PF06429"/>
    </source>
</evidence>
<dbReference type="InterPro" id="IPR010930">
    <property type="entry name" value="Flg_bb/hook_C_dom"/>
</dbReference>
<dbReference type="PRINTS" id="PR01005">
    <property type="entry name" value="FLGHOOKAP1"/>
</dbReference>
<dbReference type="InterPro" id="IPR002371">
    <property type="entry name" value="FlgK"/>
</dbReference>
<keyword evidence="11" id="KW-0966">Cell projection</keyword>
<evidence type="ECO:0000256" key="3">
    <source>
        <dbReference type="ARBA" id="ARBA00009677"/>
    </source>
</evidence>
<evidence type="ECO:0000256" key="4">
    <source>
        <dbReference type="ARBA" id="ARBA00016244"/>
    </source>
</evidence>
<dbReference type="InterPro" id="IPR053927">
    <property type="entry name" value="FlgK_helical"/>
</dbReference>
<feature type="domain" description="Flagellar hook-associated protein FlgK helical" evidence="10">
    <location>
        <begin position="102"/>
        <end position="370"/>
    </location>
</feature>
<evidence type="ECO:0000313" key="12">
    <source>
        <dbReference type="Proteomes" id="UP001164726"/>
    </source>
</evidence>
<comment type="similarity">
    <text evidence="3 7">Belongs to the flagella basal body rod proteins family.</text>
</comment>
<dbReference type="RefSeq" id="WP_275420156.1">
    <property type="nucleotide sequence ID" value="NZ_CP106877.1"/>
</dbReference>
<keyword evidence="6 7" id="KW-0975">Bacterial flagellum</keyword>
<dbReference type="GO" id="GO:0005576">
    <property type="term" value="C:extracellular region"/>
    <property type="evidence" value="ECO:0007669"/>
    <property type="project" value="UniProtKB-SubCell"/>
</dbReference>
<protein>
    <recommendedName>
        <fullName evidence="4 7">Flagellar hook-associated protein 1</fullName>
        <shortName evidence="7">HAP1</shortName>
    </recommendedName>
</protein>
<proteinExistence type="inferred from homology"/>
<keyword evidence="5 7" id="KW-0964">Secreted</keyword>
<evidence type="ECO:0000256" key="7">
    <source>
        <dbReference type="RuleBase" id="RU362065"/>
    </source>
</evidence>
<dbReference type="SUPFAM" id="SSF64518">
    <property type="entry name" value="Phase 1 flagellin"/>
    <property type="match status" value="1"/>
</dbReference>
<dbReference type="InterPro" id="IPR001444">
    <property type="entry name" value="Flag_bb_rod_N"/>
</dbReference>
<evidence type="ECO:0000259" key="10">
    <source>
        <dbReference type="Pfam" id="PF22638"/>
    </source>
</evidence>
<dbReference type="NCBIfam" id="TIGR02492">
    <property type="entry name" value="flgK_ends"/>
    <property type="match status" value="1"/>
</dbReference>
<organism evidence="11 12">
    <name type="scientific">Fervidibacillus halotolerans</name>
    <dbReference type="NCBI Taxonomy" id="2980027"/>
    <lineage>
        <taxon>Bacteria</taxon>
        <taxon>Bacillati</taxon>
        <taxon>Bacillota</taxon>
        <taxon>Bacilli</taxon>
        <taxon>Bacillales</taxon>
        <taxon>Bacillaceae</taxon>
        <taxon>Fervidibacillus</taxon>
    </lineage>
</organism>
<dbReference type="GO" id="GO:0005198">
    <property type="term" value="F:structural molecule activity"/>
    <property type="evidence" value="ECO:0007669"/>
    <property type="project" value="UniProtKB-UniRule"/>
</dbReference>
<evidence type="ECO:0000256" key="5">
    <source>
        <dbReference type="ARBA" id="ARBA00022525"/>
    </source>
</evidence>
<keyword evidence="11" id="KW-0969">Cilium</keyword>
<dbReference type="PANTHER" id="PTHR30033:SF1">
    <property type="entry name" value="FLAGELLAR HOOK-ASSOCIATED PROTEIN 1"/>
    <property type="match status" value="1"/>
</dbReference>
<reference evidence="11" key="1">
    <citation type="submission" date="2022-09" db="EMBL/GenBank/DDBJ databases">
        <title>Complete Genomes of Fervidibacillus albus and Fervidibacillus halotolerans isolated from tidal flat sediments.</title>
        <authorList>
            <person name="Kwon K.K."/>
            <person name="Yang S.-H."/>
            <person name="Park M.J."/>
            <person name="Oh H.-M."/>
        </authorList>
    </citation>
    <scope>NUCLEOTIDE SEQUENCE</scope>
    <source>
        <strain evidence="11">MEBiC13594</strain>
    </source>
</reference>
<dbReference type="Pfam" id="PF00460">
    <property type="entry name" value="Flg_bb_rod"/>
    <property type="match status" value="1"/>
</dbReference>
<dbReference type="Proteomes" id="UP001164726">
    <property type="component" value="Chromosome"/>
</dbReference>
<dbReference type="GO" id="GO:0044780">
    <property type="term" value="P:bacterial-type flagellum assembly"/>
    <property type="evidence" value="ECO:0007669"/>
    <property type="project" value="InterPro"/>
</dbReference>
<comment type="subcellular location">
    <subcellularLocation>
        <location evidence="1 7">Bacterial flagellum</location>
    </subcellularLocation>
    <subcellularLocation>
        <location evidence="2 7">Secreted</location>
    </subcellularLocation>
</comment>
<feature type="domain" description="Flagellar basal-body/hook protein C-terminal" evidence="9">
    <location>
        <begin position="489"/>
        <end position="527"/>
    </location>
</feature>
<evidence type="ECO:0000256" key="1">
    <source>
        <dbReference type="ARBA" id="ARBA00004365"/>
    </source>
</evidence>
<dbReference type="PANTHER" id="PTHR30033">
    <property type="entry name" value="FLAGELLAR HOOK-ASSOCIATED PROTEIN 1"/>
    <property type="match status" value="1"/>
</dbReference>
<dbReference type="AlphaFoldDB" id="A0A9E8LYF3"/>
<evidence type="ECO:0000259" key="8">
    <source>
        <dbReference type="Pfam" id="PF00460"/>
    </source>
</evidence>
<evidence type="ECO:0000256" key="6">
    <source>
        <dbReference type="ARBA" id="ARBA00023143"/>
    </source>
</evidence>
<dbReference type="GO" id="GO:0009424">
    <property type="term" value="C:bacterial-type flagellum hook"/>
    <property type="evidence" value="ECO:0007669"/>
    <property type="project" value="UniProtKB-UniRule"/>
</dbReference>
<accession>A0A9E8LYF3</accession>
<keyword evidence="11" id="KW-0282">Flagellum</keyword>
<dbReference type="Pfam" id="PF22638">
    <property type="entry name" value="FlgK_D1"/>
    <property type="match status" value="1"/>
</dbReference>
<gene>
    <name evidence="7 11" type="primary">flgK</name>
    <name evidence="11" type="ORF">OE105_10630</name>
</gene>
<feature type="domain" description="Flagellar basal body rod protein N-terminal" evidence="8">
    <location>
        <begin position="8"/>
        <end position="38"/>
    </location>
</feature>
<dbReference type="Pfam" id="PF06429">
    <property type="entry name" value="Flg_bbr_C"/>
    <property type="match status" value="1"/>
</dbReference>
<dbReference type="EMBL" id="CP106877">
    <property type="protein sequence ID" value="WAA12027.1"/>
    <property type="molecule type" value="Genomic_DNA"/>
</dbReference>
<dbReference type="KEGG" id="fhl:OE105_10630"/>